<evidence type="ECO:0000259" key="2">
    <source>
        <dbReference type="Pfam" id="PF06580"/>
    </source>
</evidence>
<gene>
    <name evidence="3" type="ORF">HDE69_005327</name>
</gene>
<name>A0A7W8YYQ9_9SPHI</name>
<comment type="caution">
    <text evidence="3">The sequence shown here is derived from an EMBL/GenBank/DDBJ whole genome shotgun (WGS) entry which is preliminary data.</text>
</comment>
<keyword evidence="3" id="KW-0418">Kinase</keyword>
<keyword evidence="1" id="KW-0812">Transmembrane</keyword>
<feature type="domain" description="Signal transduction histidine kinase internal region" evidence="2">
    <location>
        <begin position="174"/>
        <end position="248"/>
    </location>
</feature>
<dbReference type="EMBL" id="JACHCF010000020">
    <property type="protein sequence ID" value="MBB5624230.1"/>
    <property type="molecule type" value="Genomic_DNA"/>
</dbReference>
<evidence type="ECO:0000313" key="4">
    <source>
        <dbReference type="Proteomes" id="UP000537718"/>
    </source>
</evidence>
<evidence type="ECO:0000313" key="3">
    <source>
        <dbReference type="EMBL" id="MBB5624230.1"/>
    </source>
</evidence>
<organism evidence="3 4">
    <name type="scientific">Pedobacter cryoconitis</name>
    <dbReference type="NCBI Taxonomy" id="188932"/>
    <lineage>
        <taxon>Bacteria</taxon>
        <taxon>Pseudomonadati</taxon>
        <taxon>Bacteroidota</taxon>
        <taxon>Sphingobacteriia</taxon>
        <taxon>Sphingobacteriales</taxon>
        <taxon>Sphingobacteriaceae</taxon>
        <taxon>Pedobacter</taxon>
    </lineage>
</organism>
<dbReference type="PANTHER" id="PTHR34220">
    <property type="entry name" value="SENSOR HISTIDINE KINASE YPDA"/>
    <property type="match status" value="1"/>
</dbReference>
<dbReference type="InterPro" id="IPR010559">
    <property type="entry name" value="Sig_transdc_His_kin_internal"/>
</dbReference>
<keyword evidence="1" id="KW-0472">Membrane</keyword>
<dbReference type="InterPro" id="IPR050640">
    <property type="entry name" value="Bact_2-comp_sensor_kinase"/>
</dbReference>
<feature type="transmembrane region" description="Helical" evidence="1">
    <location>
        <begin position="12"/>
        <end position="34"/>
    </location>
</feature>
<dbReference type="GO" id="GO:0016020">
    <property type="term" value="C:membrane"/>
    <property type="evidence" value="ECO:0007669"/>
    <property type="project" value="InterPro"/>
</dbReference>
<dbReference type="Gene3D" id="3.30.565.10">
    <property type="entry name" value="Histidine kinase-like ATPase, C-terminal domain"/>
    <property type="match status" value="1"/>
</dbReference>
<protein>
    <submittedName>
        <fullName evidence="3">Sensor histidine kinase YesM</fullName>
    </submittedName>
</protein>
<dbReference type="GO" id="GO:0000155">
    <property type="term" value="F:phosphorelay sensor kinase activity"/>
    <property type="evidence" value="ECO:0007669"/>
    <property type="project" value="InterPro"/>
</dbReference>
<feature type="transmembrane region" description="Helical" evidence="1">
    <location>
        <begin position="111"/>
        <end position="138"/>
    </location>
</feature>
<keyword evidence="1" id="KW-1133">Transmembrane helix</keyword>
<evidence type="ECO:0000256" key="1">
    <source>
        <dbReference type="SAM" id="Phobius"/>
    </source>
</evidence>
<feature type="transmembrane region" description="Helical" evidence="1">
    <location>
        <begin position="72"/>
        <end position="91"/>
    </location>
</feature>
<dbReference type="AlphaFoldDB" id="A0A7W8YYQ9"/>
<dbReference type="Pfam" id="PF06580">
    <property type="entry name" value="His_kinase"/>
    <property type="match status" value="1"/>
</dbReference>
<dbReference type="Proteomes" id="UP000537718">
    <property type="component" value="Unassembled WGS sequence"/>
</dbReference>
<accession>A0A7W8YYQ9</accession>
<sequence length="359" mass="42167">MNNQLIDFFKKYKYHFLVWSAYLIYEMSVTWLIFDKRPLLIVYTYYFVFYILLFYFHANVLLKYTLGSSNKLLKFSLVFLILIELLVYVGLKYQFDLIFLRNLDPGAIKGYAFNLTVLSPIIYRFVYFICYSTGYYFLIATHHQRQQVEEMEQQELRNLIQEKEIKNELVLTQNAFLKSQINPDFLINTLNYFYEETIKIAPKAAESIISLSNMMQYALGKEASTGFVKLEKEIELIENFLLLHQARQVHQAQLKLVYSQDILSAWFVPLVLMTLTENMLKHGKLDDPDRPAEIRISYENSILRIETVNKESRNSSIPGHGIGLKNIKERLSLAYGEKATFDYGLDSKGYFHTVIVVQI</sequence>
<keyword evidence="3" id="KW-0808">Transferase</keyword>
<feature type="transmembrane region" description="Helical" evidence="1">
    <location>
        <begin position="40"/>
        <end position="60"/>
    </location>
</feature>
<proteinExistence type="predicted"/>
<reference evidence="3 4" key="1">
    <citation type="submission" date="2020-08" db="EMBL/GenBank/DDBJ databases">
        <title>Genomic Encyclopedia of Type Strains, Phase IV (KMG-V): Genome sequencing to study the core and pangenomes of soil and plant-associated prokaryotes.</title>
        <authorList>
            <person name="Whitman W."/>
        </authorList>
    </citation>
    <scope>NUCLEOTIDE SEQUENCE [LARGE SCALE GENOMIC DNA]</scope>
    <source>
        <strain evidence="3 4">MP7CTX6</strain>
    </source>
</reference>
<dbReference type="InterPro" id="IPR036890">
    <property type="entry name" value="HATPase_C_sf"/>
</dbReference>
<dbReference type="PANTHER" id="PTHR34220:SF7">
    <property type="entry name" value="SENSOR HISTIDINE KINASE YPDA"/>
    <property type="match status" value="1"/>
</dbReference>